<gene>
    <name evidence="2" type="ORF">Hsw_3364</name>
</gene>
<sequence length="257" mass="28720">MALAITDRQRGLTPAKALASPQLSVLNRLAPGDTAEALGNLLIFAAHQFNVPRNITDVQVALLSEDLLERYWHWRFDEFVYLCREAIAGRWGCNYSTIDANTVHTWCRAYAEVRDAVVEQVAAEEHKARRLAEQAQGPARAADEQAYIRHLETLTDAQLQAGIAWYEARPMEPHAALRIELATSVLVNRAKLELLRRVLVVNESGTGAVEASEEEYKRFRAGWVAQRERERAEQEVPYGQPNALGQNEAAADNGFAS</sequence>
<accession>W8F0R0</accession>
<evidence type="ECO:0000313" key="3">
    <source>
        <dbReference type="Proteomes" id="UP000019423"/>
    </source>
</evidence>
<dbReference type="EMBL" id="CP007145">
    <property type="protein sequence ID" value="AHJ98959.1"/>
    <property type="molecule type" value="Genomic_DNA"/>
</dbReference>
<dbReference type="PATRIC" id="fig|1227739.3.peg.3527"/>
<feature type="region of interest" description="Disordered" evidence="1">
    <location>
        <begin position="230"/>
        <end position="257"/>
    </location>
</feature>
<reference evidence="2 3" key="1">
    <citation type="submission" date="2014-01" db="EMBL/GenBank/DDBJ databases">
        <title>Complete genome sequence of ionizing-radiation resistance bacterium Hymenobacter swuensis DY53.</title>
        <authorList>
            <person name="Jung J.-H."/>
            <person name="Jeong S.-W."/>
            <person name="Joe M.-H."/>
            <person name="Cho y.-j."/>
            <person name="Kim M.-K."/>
            <person name="Lim S.-Y."/>
        </authorList>
    </citation>
    <scope>NUCLEOTIDE SEQUENCE [LARGE SCALE GENOMIC DNA]</scope>
    <source>
        <strain evidence="2 3">DY53</strain>
    </source>
</reference>
<name>W8F0R0_9BACT</name>
<organism evidence="2 3">
    <name type="scientific">Hymenobacter swuensis DY53</name>
    <dbReference type="NCBI Taxonomy" id="1227739"/>
    <lineage>
        <taxon>Bacteria</taxon>
        <taxon>Pseudomonadati</taxon>
        <taxon>Bacteroidota</taxon>
        <taxon>Cytophagia</taxon>
        <taxon>Cytophagales</taxon>
        <taxon>Hymenobacteraceae</taxon>
        <taxon>Hymenobacter</taxon>
    </lineage>
</organism>
<evidence type="ECO:0000313" key="2">
    <source>
        <dbReference type="EMBL" id="AHJ98959.1"/>
    </source>
</evidence>
<evidence type="ECO:0000256" key="1">
    <source>
        <dbReference type="SAM" id="MobiDB-lite"/>
    </source>
</evidence>
<proteinExistence type="predicted"/>
<dbReference type="AlphaFoldDB" id="W8F0R0"/>
<protein>
    <submittedName>
        <fullName evidence="2">Uncharacterized protein</fullName>
    </submittedName>
</protein>
<dbReference type="STRING" id="1227739.Hsw_3364"/>
<dbReference type="KEGG" id="hsw:Hsw_3364"/>
<dbReference type="HOGENOM" id="CLU_1080845_0_0_10"/>
<keyword evidence="3" id="KW-1185">Reference proteome</keyword>
<dbReference type="Proteomes" id="UP000019423">
    <property type="component" value="Chromosome"/>
</dbReference>